<evidence type="ECO:0000256" key="3">
    <source>
        <dbReference type="ARBA" id="ARBA00004946"/>
    </source>
</evidence>
<dbReference type="Gene3D" id="3.90.1150.10">
    <property type="entry name" value="Aspartate Aminotransferase, domain 1"/>
    <property type="match status" value="1"/>
</dbReference>
<feature type="non-terminal residue" evidence="14">
    <location>
        <position position="1"/>
    </location>
</feature>
<evidence type="ECO:0000256" key="6">
    <source>
        <dbReference type="ARBA" id="ARBA00014798"/>
    </source>
</evidence>
<dbReference type="Pfam" id="PF00202">
    <property type="entry name" value="Aminotran_3"/>
    <property type="match status" value="1"/>
</dbReference>
<evidence type="ECO:0000256" key="5">
    <source>
        <dbReference type="ARBA" id="ARBA00013155"/>
    </source>
</evidence>
<keyword evidence="15" id="KW-1185">Reference proteome</keyword>
<comment type="catalytic activity">
    <reaction evidence="13">
        <text>L-2,4-diaminobutanoate + 2-oxoglutarate = L-aspartate 4-semialdehyde + L-glutamate</text>
        <dbReference type="Rhea" id="RHEA:11160"/>
        <dbReference type="ChEBI" id="CHEBI:16810"/>
        <dbReference type="ChEBI" id="CHEBI:29985"/>
        <dbReference type="ChEBI" id="CHEBI:58761"/>
        <dbReference type="ChEBI" id="CHEBI:537519"/>
        <dbReference type="EC" id="2.6.1.76"/>
    </reaction>
</comment>
<protein>
    <recommendedName>
        <fullName evidence="6">Diaminobutyrate--2-oxoglutarate transaminase</fullName>
        <ecNumber evidence="5">2.6.1.76</ecNumber>
    </recommendedName>
    <alternativeName>
        <fullName evidence="11">DABA aminotransferase</fullName>
    </alternativeName>
    <alternativeName>
        <fullName evidence="12">Diaminobutyrate--2-oxoglutarate aminotransferase</fullName>
    </alternativeName>
    <alternativeName>
        <fullName evidence="10">L-2,4-diaminobutyric acid transaminase</fullName>
    </alternativeName>
</protein>
<keyword evidence="9" id="KW-0663">Pyridoxal phosphate</keyword>
<dbReference type="SUPFAM" id="SSF53383">
    <property type="entry name" value="PLP-dependent transferases"/>
    <property type="match status" value="1"/>
</dbReference>
<evidence type="ECO:0000256" key="12">
    <source>
        <dbReference type="ARBA" id="ARBA00031476"/>
    </source>
</evidence>
<evidence type="ECO:0000256" key="10">
    <source>
        <dbReference type="ARBA" id="ARBA00029744"/>
    </source>
</evidence>
<evidence type="ECO:0000313" key="15">
    <source>
        <dbReference type="Proteomes" id="UP001597024"/>
    </source>
</evidence>
<dbReference type="InterPro" id="IPR015422">
    <property type="entry name" value="PyrdxlP-dep_Trfase_small"/>
</dbReference>
<evidence type="ECO:0000256" key="7">
    <source>
        <dbReference type="ARBA" id="ARBA00022576"/>
    </source>
</evidence>
<dbReference type="InterPro" id="IPR004637">
    <property type="entry name" value="Dat"/>
</dbReference>
<organism evidence="14 15">
    <name type="scientific">Streptosporangium algeriense</name>
    <dbReference type="NCBI Taxonomy" id="1682748"/>
    <lineage>
        <taxon>Bacteria</taxon>
        <taxon>Bacillati</taxon>
        <taxon>Actinomycetota</taxon>
        <taxon>Actinomycetes</taxon>
        <taxon>Streptosporangiales</taxon>
        <taxon>Streptosporangiaceae</taxon>
        <taxon>Streptosporangium</taxon>
    </lineage>
</organism>
<dbReference type="PANTHER" id="PTHR43552:SF2">
    <property type="entry name" value="DIAMINOBUTYRATE--2-OXOGLUTARATE TRANSAMINASE"/>
    <property type="match status" value="1"/>
</dbReference>
<evidence type="ECO:0000256" key="11">
    <source>
        <dbReference type="ARBA" id="ARBA00030665"/>
    </source>
</evidence>
<comment type="cofactor">
    <cofactor evidence="1">
        <name>pyridoxal 5'-phosphate</name>
        <dbReference type="ChEBI" id="CHEBI:597326"/>
    </cofactor>
</comment>
<evidence type="ECO:0000256" key="13">
    <source>
        <dbReference type="ARBA" id="ARBA00049111"/>
    </source>
</evidence>
<reference evidence="15" key="1">
    <citation type="journal article" date="2019" name="Int. J. Syst. Evol. Microbiol.">
        <title>The Global Catalogue of Microorganisms (GCM) 10K type strain sequencing project: providing services to taxonomists for standard genome sequencing and annotation.</title>
        <authorList>
            <consortium name="The Broad Institute Genomics Platform"/>
            <consortium name="The Broad Institute Genome Sequencing Center for Infectious Disease"/>
            <person name="Wu L."/>
            <person name="Ma J."/>
        </authorList>
    </citation>
    <scope>NUCLEOTIDE SEQUENCE [LARGE SCALE GENOMIC DNA]</scope>
    <source>
        <strain evidence="15">CCUG 62974</strain>
    </source>
</reference>
<dbReference type="Gene3D" id="3.40.640.10">
    <property type="entry name" value="Type I PLP-dependent aspartate aminotransferase-like (Major domain)"/>
    <property type="match status" value="1"/>
</dbReference>
<dbReference type="InterPro" id="IPR049704">
    <property type="entry name" value="Aminotrans_3_PPA_site"/>
</dbReference>
<evidence type="ECO:0000256" key="2">
    <source>
        <dbReference type="ARBA" id="ARBA00002189"/>
    </source>
</evidence>
<comment type="similarity">
    <text evidence="4">Belongs to the class-III pyridoxal-phosphate-dependent aminotransferase family.</text>
</comment>
<accession>A0ABW3DWM5</accession>
<dbReference type="EMBL" id="JBHTHX010000851">
    <property type="protein sequence ID" value="MFD0887211.1"/>
    <property type="molecule type" value="Genomic_DNA"/>
</dbReference>
<dbReference type="EC" id="2.6.1.76" evidence="5"/>
<comment type="caution">
    <text evidence="14">The sequence shown here is derived from an EMBL/GenBank/DDBJ whole genome shotgun (WGS) entry which is preliminary data.</text>
</comment>
<comment type="pathway">
    <text evidence="3">Amine and polyamine biosynthesis; ectoine biosynthesis; L-ectoine from L-aspartate 4-semialdehyde: step 1/3.</text>
</comment>
<proteinExistence type="inferred from homology"/>
<dbReference type="GO" id="GO:0008483">
    <property type="term" value="F:transaminase activity"/>
    <property type="evidence" value="ECO:0007669"/>
    <property type="project" value="UniProtKB-KW"/>
</dbReference>
<dbReference type="InterPro" id="IPR015421">
    <property type="entry name" value="PyrdxlP-dep_Trfase_major"/>
</dbReference>
<comment type="function">
    <text evidence="2">Catalyzes reversively the conversion of L-aspartate beta-semialdehyde (ASA) to L-2,4-diaminobutyrate (DABA) by transamination with L-glutamate.</text>
</comment>
<evidence type="ECO:0000256" key="8">
    <source>
        <dbReference type="ARBA" id="ARBA00022679"/>
    </source>
</evidence>
<dbReference type="InterPro" id="IPR015424">
    <property type="entry name" value="PyrdxlP-dep_Trfase"/>
</dbReference>
<dbReference type="PROSITE" id="PS00600">
    <property type="entry name" value="AA_TRANSFER_CLASS_3"/>
    <property type="match status" value="1"/>
</dbReference>
<keyword evidence="8" id="KW-0808">Transferase</keyword>
<evidence type="ECO:0000256" key="1">
    <source>
        <dbReference type="ARBA" id="ARBA00001933"/>
    </source>
</evidence>
<dbReference type="InterPro" id="IPR005814">
    <property type="entry name" value="Aminotrans_3"/>
</dbReference>
<name>A0ABW3DWM5_9ACTN</name>
<dbReference type="PANTHER" id="PTHR43552">
    <property type="entry name" value="DIAMINOBUTYRATE--2-OXOGLUTARATE AMINOTRANSFERASE"/>
    <property type="match status" value="1"/>
</dbReference>
<sequence>GALAASGNVSKRRAAGLPLTGVTHVPYEGYLDGALDTIAYLEALVDDPAGGTDLPAAIVVETVQGEGGLASASAEWLRRLERLARSRGILLIVDDIQAGCGRTGGFFSFEEAGIKPDLVCMAKSISGYGLPMALTLIRPELDVLEPGAHAGTFRGNNLAFVTATASLDFWENAEFRERVSSLSREFGDRLERWRDGFEHLGCRPLGRGMFRGLAFADESTAAEVSRAAFRRGLLLETSGARSQVLKIMPPIVMDPGELHRCLDRVEDVLSEIDGPKGGN</sequence>
<keyword evidence="7 14" id="KW-0032">Aminotransferase</keyword>
<dbReference type="Proteomes" id="UP001597024">
    <property type="component" value="Unassembled WGS sequence"/>
</dbReference>
<gene>
    <name evidence="14" type="ORF">ACFQ08_21920</name>
</gene>
<evidence type="ECO:0000313" key="14">
    <source>
        <dbReference type="EMBL" id="MFD0887211.1"/>
    </source>
</evidence>
<evidence type="ECO:0000256" key="9">
    <source>
        <dbReference type="ARBA" id="ARBA00022898"/>
    </source>
</evidence>
<evidence type="ECO:0000256" key="4">
    <source>
        <dbReference type="ARBA" id="ARBA00008954"/>
    </source>
</evidence>